<keyword evidence="3" id="KW-1185">Reference proteome</keyword>
<organism evidence="2 3">
    <name type="scientific">Acetobacter senegalensis</name>
    <dbReference type="NCBI Taxonomy" id="446692"/>
    <lineage>
        <taxon>Bacteria</taxon>
        <taxon>Pseudomonadati</taxon>
        <taxon>Pseudomonadota</taxon>
        <taxon>Alphaproteobacteria</taxon>
        <taxon>Acetobacterales</taxon>
        <taxon>Acetobacteraceae</taxon>
        <taxon>Acetobacter</taxon>
    </lineage>
</organism>
<dbReference type="InterPro" id="IPR054252">
    <property type="entry name" value="Pam3_gp18"/>
</dbReference>
<evidence type="ECO:0000313" key="3">
    <source>
        <dbReference type="Proteomes" id="UP000056109"/>
    </source>
</evidence>
<dbReference type="EMBL" id="LN606600">
    <property type="protein sequence ID" value="CEF40321.1"/>
    <property type="molecule type" value="Genomic_DNA"/>
</dbReference>
<protein>
    <recommendedName>
        <fullName evidence="1">Cyanophage baseplate Pam3 plug gp18 domain-containing protein</fullName>
    </recommendedName>
</protein>
<dbReference type="PATRIC" id="fig|446692.3.peg.913"/>
<feature type="domain" description="Cyanophage baseplate Pam3 plug gp18" evidence="1">
    <location>
        <begin position="17"/>
        <end position="106"/>
    </location>
</feature>
<dbReference type="KEGG" id="asz:ASN_920"/>
<accession>A0A0U5EW80</accession>
<evidence type="ECO:0000259" key="1">
    <source>
        <dbReference type="Pfam" id="PF22479"/>
    </source>
</evidence>
<proteinExistence type="predicted"/>
<dbReference type="Proteomes" id="UP000056109">
    <property type="component" value="Chromosome I"/>
</dbReference>
<name>A0A0U5EW80_9PROT</name>
<sequence>MSTSSSSSGGTADLVMIPLASTAAQMLRVTLSGQSIQIAVRQRSTGLYADFWLANTRLLSGVLCQDRTWLVRDEAIGLPGDFTFADTQGTQDPTYDGLGSRYLLLYRAGWT</sequence>
<dbReference type="AlphaFoldDB" id="A0A0U5EW80"/>
<dbReference type="Pfam" id="PF22479">
    <property type="entry name" value="Pam3_gp18"/>
    <property type="match status" value="1"/>
</dbReference>
<reference evidence="3" key="1">
    <citation type="submission" date="2014-09" db="EMBL/GenBank/DDBJ databases">
        <authorList>
            <person name="Illeghems K.G."/>
        </authorList>
    </citation>
    <scope>NUCLEOTIDE SEQUENCE [LARGE SCALE GENOMIC DNA]</scope>
    <source>
        <strain evidence="3">108B</strain>
    </source>
</reference>
<evidence type="ECO:0000313" key="2">
    <source>
        <dbReference type="EMBL" id="CEF40321.1"/>
    </source>
</evidence>
<dbReference type="RefSeq" id="WP_058987271.1">
    <property type="nucleotide sequence ID" value="NZ_LN606600.1"/>
</dbReference>
<gene>
    <name evidence="2" type="ORF">ASN_920</name>
</gene>
<dbReference type="GeneID" id="34782057"/>